<proteinExistence type="predicted"/>
<gene>
    <name evidence="1" type="ORF">SAMN05660642_01202</name>
</gene>
<keyword evidence="2" id="KW-1185">Reference proteome</keyword>
<keyword evidence="1" id="KW-0808">Transferase</keyword>
<dbReference type="InterPro" id="IPR007344">
    <property type="entry name" value="GrpB/CoaE"/>
</dbReference>
<evidence type="ECO:0000313" key="1">
    <source>
        <dbReference type="EMBL" id="SDL97467.1"/>
    </source>
</evidence>
<dbReference type="Gene3D" id="3.30.460.10">
    <property type="entry name" value="Beta Polymerase, domain 2"/>
    <property type="match status" value="1"/>
</dbReference>
<evidence type="ECO:0000313" key="2">
    <source>
        <dbReference type="Proteomes" id="UP000198680"/>
    </source>
</evidence>
<reference evidence="2" key="1">
    <citation type="submission" date="2016-10" db="EMBL/GenBank/DDBJ databases">
        <authorList>
            <person name="Varghese N."/>
            <person name="Submissions S."/>
        </authorList>
    </citation>
    <scope>NUCLEOTIDE SEQUENCE [LARGE SCALE GENOMIC DNA]</scope>
    <source>
        <strain evidence="2">DSM 45419</strain>
    </source>
</reference>
<dbReference type="RefSeq" id="WP_091215176.1">
    <property type="nucleotide sequence ID" value="NZ_FNHE01000003.1"/>
</dbReference>
<dbReference type="STRING" id="1137991.SAMN05660642_01202"/>
<dbReference type="GO" id="GO:0016740">
    <property type="term" value="F:transferase activity"/>
    <property type="evidence" value="ECO:0007669"/>
    <property type="project" value="UniProtKB-KW"/>
</dbReference>
<protein>
    <submittedName>
        <fullName evidence="1">GrpB domain, predicted nucleotidyltransferase, UPF0157 family</fullName>
    </submittedName>
</protein>
<dbReference type="Pfam" id="PF04229">
    <property type="entry name" value="GrpB"/>
    <property type="match status" value="1"/>
</dbReference>
<accession>A0A1G9PGX9</accession>
<dbReference type="SUPFAM" id="SSF81301">
    <property type="entry name" value="Nucleotidyltransferase"/>
    <property type="match status" value="1"/>
</dbReference>
<name>A0A1G9PGX9_9ACTN</name>
<dbReference type="EMBL" id="FNHE01000003">
    <property type="protein sequence ID" value="SDL97467.1"/>
    <property type="molecule type" value="Genomic_DNA"/>
</dbReference>
<dbReference type="PANTHER" id="PTHR34822:SF1">
    <property type="entry name" value="GRPB FAMILY PROTEIN"/>
    <property type="match status" value="1"/>
</dbReference>
<organism evidence="1 2">
    <name type="scientific">Geodermatophilus siccatus</name>
    <dbReference type="NCBI Taxonomy" id="1137991"/>
    <lineage>
        <taxon>Bacteria</taxon>
        <taxon>Bacillati</taxon>
        <taxon>Actinomycetota</taxon>
        <taxon>Actinomycetes</taxon>
        <taxon>Geodermatophilales</taxon>
        <taxon>Geodermatophilaceae</taxon>
        <taxon>Geodermatophilus</taxon>
    </lineage>
</organism>
<dbReference type="PANTHER" id="PTHR34822">
    <property type="entry name" value="GRPB DOMAIN PROTEIN (AFU_ORTHOLOGUE AFUA_1G01530)"/>
    <property type="match status" value="1"/>
</dbReference>
<dbReference type="InterPro" id="IPR043519">
    <property type="entry name" value="NT_sf"/>
</dbReference>
<sequence length="194" mass="21340">MPPGPLDDEYLDRVVVGPRDTTPKRVVLVDPDPDWPRQFAAHEARIRAALGSDALRVEHVGSTSVPGLRAKPRVDVLVTVADPEDPDVVSRLEAAGYRLHVREPGHRCLVVPGGRGPDANVHVWAADDPEVERCLLFREQLRADPADRARYQARKEELAGELWTDVNHYAAAKGEVIDSVIARARAVGRRPPAP</sequence>
<dbReference type="OrthoDB" id="9799092at2"/>
<dbReference type="AlphaFoldDB" id="A0A1G9PGX9"/>
<dbReference type="Proteomes" id="UP000198680">
    <property type="component" value="Unassembled WGS sequence"/>
</dbReference>